<reference evidence="3 4" key="1">
    <citation type="journal article" date="2017" name="Nat. Commun.">
        <title>Genome assembly with in vitro proximity ligation data and whole-genome triplication in lettuce.</title>
        <authorList>
            <person name="Reyes-Chin-Wo S."/>
            <person name="Wang Z."/>
            <person name="Yang X."/>
            <person name="Kozik A."/>
            <person name="Arikit S."/>
            <person name="Song C."/>
            <person name="Xia L."/>
            <person name="Froenicke L."/>
            <person name="Lavelle D.O."/>
            <person name="Truco M.J."/>
            <person name="Xia R."/>
            <person name="Zhu S."/>
            <person name="Xu C."/>
            <person name="Xu H."/>
            <person name="Xu X."/>
            <person name="Cox K."/>
            <person name="Korf I."/>
            <person name="Meyers B.C."/>
            <person name="Michelmore R.W."/>
        </authorList>
    </citation>
    <scope>NUCLEOTIDE SEQUENCE [LARGE SCALE GENOMIC DNA]</scope>
    <source>
        <strain evidence="4">cv. Salinas</strain>
        <tissue evidence="3">Seedlings</tissue>
    </source>
</reference>
<keyword evidence="1" id="KW-0472">Membrane</keyword>
<organism evidence="3 4">
    <name type="scientific">Lactuca sativa</name>
    <name type="common">Garden lettuce</name>
    <dbReference type="NCBI Taxonomy" id="4236"/>
    <lineage>
        <taxon>Eukaryota</taxon>
        <taxon>Viridiplantae</taxon>
        <taxon>Streptophyta</taxon>
        <taxon>Embryophyta</taxon>
        <taxon>Tracheophyta</taxon>
        <taxon>Spermatophyta</taxon>
        <taxon>Magnoliopsida</taxon>
        <taxon>eudicotyledons</taxon>
        <taxon>Gunneridae</taxon>
        <taxon>Pentapetalae</taxon>
        <taxon>asterids</taxon>
        <taxon>campanulids</taxon>
        <taxon>Asterales</taxon>
        <taxon>Asteraceae</taxon>
        <taxon>Cichorioideae</taxon>
        <taxon>Cichorieae</taxon>
        <taxon>Lactucinae</taxon>
        <taxon>Lactuca</taxon>
    </lineage>
</organism>
<name>A0A9R1WF42_LACSA</name>
<dbReference type="InterPro" id="IPR052160">
    <property type="entry name" value="Gypsy_RT_Integrase-like"/>
</dbReference>
<proteinExistence type="predicted"/>
<evidence type="ECO:0000313" key="4">
    <source>
        <dbReference type="Proteomes" id="UP000235145"/>
    </source>
</evidence>
<dbReference type="InterPro" id="IPR041588">
    <property type="entry name" value="Integrase_H2C2"/>
</dbReference>
<keyword evidence="1" id="KW-0812">Transmembrane</keyword>
<protein>
    <recommendedName>
        <fullName evidence="2">Integrase zinc-binding domain-containing protein</fullName>
    </recommendedName>
</protein>
<dbReference type="Gene3D" id="1.10.340.70">
    <property type="match status" value="1"/>
</dbReference>
<dbReference type="Pfam" id="PF17921">
    <property type="entry name" value="Integrase_H2C2"/>
    <property type="match status" value="1"/>
</dbReference>
<dbReference type="EMBL" id="NBSK02000002">
    <property type="protein sequence ID" value="KAJ0221355.1"/>
    <property type="molecule type" value="Genomic_DNA"/>
</dbReference>
<comment type="caution">
    <text evidence="3">The sequence shown here is derived from an EMBL/GenBank/DDBJ whole genome shotgun (WGS) entry which is preliminary data.</text>
</comment>
<keyword evidence="4" id="KW-1185">Reference proteome</keyword>
<evidence type="ECO:0000313" key="3">
    <source>
        <dbReference type="EMBL" id="KAJ0221355.1"/>
    </source>
</evidence>
<dbReference type="Proteomes" id="UP000235145">
    <property type="component" value="Unassembled WGS sequence"/>
</dbReference>
<feature type="transmembrane region" description="Helical" evidence="1">
    <location>
        <begin position="54"/>
        <end position="73"/>
    </location>
</feature>
<keyword evidence="1" id="KW-1133">Transmembrane helix</keyword>
<evidence type="ECO:0000259" key="2">
    <source>
        <dbReference type="Pfam" id="PF17921"/>
    </source>
</evidence>
<accession>A0A9R1WF42</accession>
<feature type="domain" description="Integrase zinc-binding" evidence="2">
    <location>
        <begin position="116"/>
        <end position="169"/>
    </location>
</feature>
<evidence type="ECO:0000256" key="1">
    <source>
        <dbReference type="SAM" id="Phobius"/>
    </source>
</evidence>
<dbReference type="PANTHER" id="PTHR47266">
    <property type="entry name" value="ENDONUCLEASE-RELATED"/>
    <property type="match status" value="1"/>
</dbReference>
<gene>
    <name evidence="3" type="ORF">LSAT_V11C200079870</name>
</gene>
<dbReference type="AlphaFoldDB" id="A0A9R1WF42"/>
<sequence length="193" mass="23261">MTKKYVKPRLIRWILLLQEFDLEIQDKSRCDKIVADHLRWIISHETPLPMRMSFWMSISFTLLNLFLGMPMLLTYKYPNTFTCAQKDKLKSDAKYYVWDEPYLWKHCPYQIIWRCHQSILQFFHELACGVHFGPNRTLRKVLECGLFWPTMTCVWYLFCKSCEQCQRTRNISQKNQMPQDPILVCEVFDVMGN</sequence>